<evidence type="ECO:0000313" key="2">
    <source>
        <dbReference type="Proteomes" id="UP000053586"/>
    </source>
</evidence>
<sequence>MPNFLPKHTMHATTNAAPATYINSASDLYKWVRQCSNTAHIV</sequence>
<dbReference type="EMBL" id="BAET01000030">
    <property type="protein sequence ID" value="GAB56561.1"/>
    <property type="molecule type" value="Genomic_DNA"/>
</dbReference>
<dbReference type="Proteomes" id="UP000053586">
    <property type="component" value="Unassembled WGS sequence"/>
</dbReference>
<reference evidence="1 2" key="2">
    <citation type="journal article" date="2017" name="Antonie Van Leeuwenhoek">
        <title>Rhizobium rhizosphaerae sp. nov., a novel species isolated from rice rhizosphere.</title>
        <authorList>
            <person name="Zhao J.J."/>
            <person name="Zhang J."/>
            <person name="Zhang R.J."/>
            <person name="Zhang C.W."/>
            <person name="Yin H.Q."/>
            <person name="Zhang X.X."/>
        </authorList>
    </citation>
    <scope>NUCLEOTIDE SEQUENCE [LARGE SCALE GENOMIC DNA]</scope>
    <source>
        <strain evidence="1 2">ACAM 611</strain>
    </source>
</reference>
<proteinExistence type="predicted"/>
<dbReference type="AlphaFoldDB" id="H5TE34"/>
<protein>
    <submittedName>
        <fullName evidence="1">Uncharacterized protein</fullName>
    </submittedName>
</protein>
<accession>H5TE34</accession>
<evidence type="ECO:0000313" key="1">
    <source>
        <dbReference type="EMBL" id="GAB56561.1"/>
    </source>
</evidence>
<gene>
    <name evidence="1" type="ORF">GPUN_2446</name>
</gene>
<organism evidence="1 2">
    <name type="scientific">Glaciecola punicea ACAM 611</name>
    <dbReference type="NCBI Taxonomy" id="1121923"/>
    <lineage>
        <taxon>Bacteria</taxon>
        <taxon>Pseudomonadati</taxon>
        <taxon>Pseudomonadota</taxon>
        <taxon>Gammaproteobacteria</taxon>
        <taxon>Alteromonadales</taxon>
        <taxon>Alteromonadaceae</taxon>
        <taxon>Glaciecola</taxon>
    </lineage>
</organism>
<reference evidence="1 2" key="1">
    <citation type="journal article" date="2012" name="J. Bacteriol.">
        <title>Genome sequence of proteorhodopsin-containing sea ice bacterium Glaciecola punicea ACAM 611T.</title>
        <authorList>
            <person name="Qin Q.-L."/>
            <person name="Xie B.-B."/>
            <person name="Shu Y.-L."/>
            <person name="Rong J.-C."/>
            <person name="Zhao D.-L."/>
            <person name="Zhang X.-Y."/>
            <person name="Chen X.-L."/>
            <person name="Zhou B.-C."/>
            <person name="Zhanga Y.-Z."/>
        </authorList>
    </citation>
    <scope>NUCLEOTIDE SEQUENCE [LARGE SCALE GENOMIC DNA]</scope>
    <source>
        <strain evidence="1 2">ACAM 611</strain>
    </source>
</reference>
<name>H5TE34_9ALTE</name>
<keyword evidence="2" id="KW-1185">Reference proteome</keyword>
<comment type="caution">
    <text evidence="1">The sequence shown here is derived from an EMBL/GenBank/DDBJ whole genome shotgun (WGS) entry which is preliminary data.</text>
</comment>